<dbReference type="PANTHER" id="PTHR31860">
    <property type="entry name" value="HEAT-INDUCIBLE TRANSCRIPTION REPRESSOR (DUF639)-RELATED"/>
    <property type="match status" value="1"/>
</dbReference>
<evidence type="ECO:0000256" key="1">
    <source>
        <dbReference type="ARBA" id="ARBA00008668"/>
    </source>
</evidence>
<dbReference type="InterPro" id="IPR035669">
    <property type="entry name" value="SGNH_plant_lipase-like"/>
</dbReference>
<reference evidence="3" key="1">
    <citation type="submission" date="2021-01" db="EMBL/GenBank/DDBJ databases">
        <authorList>
            <consortium name="Genoscope - CEA"/>
            <person name="William W."/>
        </authorList>
    </citation>
    <scope>NUCLEOTIDE SEQUENCE</scope>
</reference>
<dbReference type="CDD" id="cd01837">
    <property type="entry name" value="SGNH_plant_lipase_like"/>
    <property type="match status" value="1"/>
</dbReference>
<dbReference type="Pfam" id="PF00657">
    <property type="entry name" value="Lipase_GDSL"/>
    <property type="match status" value="1"/>
</dbReference>
<proteinExistence type="inferred from homology"/>
<dbReference type="AlphaFoldDB" id="A0A816QTL8"/>
<gene>
    <name evidence="3" type="ORF">DARMORV10_C06P45360.1</name>
</gene>
<feature type="transmembrane region" description="Helical" evidence="2">
    <location>
        <begin position="660"/>
        <end position="679"/>
    </location>
</feature>
<organism evidence="3">
    <name type="scientific">Brassica napus</name>
    <name type="common">Rape</name>
    <dbReference type="NCBI Taxonomy" id="3708"/>
    <lineage>
        <taxon>Eukaryota</taxon>
        <taxon>Viridiplantae</taxon>
        <taxon>Streptophyta</taxon>
        <taxon>Embryophyta</taxon>
        <taxon>Tracheophyta</taxon>
        <taxon>Spermatophyta</taxon>
        <taxon>Magnoliopsida</taxon>
        <taxon>eudicotyledons</taxon>
        <taxon>Gunneridae</taxon>
        <taxon>Pentapetalae</taxon>
        <taxon>rosids</taxon>
        <taxon>malvids</taxon>
        <taxon>Brassicales</taxon>
        <taxon>Brassicaceae</taxon>
        <taxon>Brassiceae</taxon>
        <taxon>Brassica</taxon>
    </lineage>
</organism>
<dbReference type="InterPro" id="IPR036514">
    <property type="entry name" value="SGNH_hydro_sf"/>
</dbReference>
<dbReference type="Gene3D" id="3.40.50.1110">
    <property type="entry name" value="SGNH hydrolase"/>
    <property type="match status" value="1"/>
</dbReference>
<comment type="similarity">
    <text evidence="1">Belongs to the 'GDSL' lipolytic enzyme family.</text>
</comment>
<keyword evidence="2" id="KW-0472">Membrane</keyword>
<dbReference type="PANTHER" id="PTHR31860:SF3">
    <property type="entry name" value="PROTEIN, PUTATIVE (DUF639)-RELATED"/>
    <property type="match status" value="1"/>
</dbReference>
<dbReference type="InterPro" id="IPR001087">
    <property type="entry name" value="GDSL"/>
</dbReference>
<dbReference type="Proteomes" id="UP001295469">
    <property type="component" value="Chromosome C06"/>
</dbReference>
<dbReference type="GO" id="GO:0016788">
    <property type="term" value="F:hydrolase activity, acting on ester bonds"/>
    <property type="evidence" value="ECO:0007669"/>
    <property type="project" value="InterPro"/>
</dbReference>
<name>A0A816QTL8_BRANA</name>
<feature type="transmembrane region" description="Helical" evidence="2">
    <location>
        <begin position="748"/>
        <end position="768"/>
    </location>
</feature>
<dbReference type="EMBL" id="HG994370">
    <property type="protein sequence ID" value="CAF2064028.1"/>
    <property type="molecule type" value="Genomic_DNA"/>
</dbReference>
<accession>A0A816QTL8</accession>
<dbReference type="InterPro" id="IPR006927">
    <property type="entry name" value="DUF639"/>
</dbReference>
<sequence>MAERGGGGGVKRLKISSATLDLPLVFRRDGLRFHRRNCSSSNRKPRLRIVSQKWKLNDIDTNAVQERFSKWVSKSQKYLSEVATPLIKKKRQSLKVDLEDEHDFEDLEELLTVEQTVQSDTPKGSLSFDAIISIEQFSRMNGLTGKKMQDIFDTLVPPATSTNARYLVEYCCFRFLSRDSSEFHPCLKEPAFQRLIFITMLAWENPYCKERNARDDGSKKPSFQISTDEWLSVLKGRFVEEEAFVRIAPAISAVADRATVHNLFEALAGASDQKGISLEVWLAYIQELVKIHEGRKSYQTTEFPQLSSERLLCMASNRKGPVLKWENNVAWPGKLTLTDKALYFQPIDLKRSKGIIRLDLVGDKSSVQKAKVGPLGFSLFDSAVTVSSGSGEPTWVLEFVDLGGDLRRDVWHSIINEVIALHTFLREFGPEENDKSLNQVFGAKKGKEKAIASASNCIARLQALQYMRNLPDDPIKLAQFSFLRQVSYGDIVCQTLAVNFWGGPLVTKVANTVYNRGNMARSSGESYESFDNASDLDGSVYLKKWMRSPSWGSNASINFWKNSSLRQGLILSKNLAVADLTLVERAAETCRQKYKVVEKTQATINAATIKGIPSNIDLFKELILPLTITATKFEKLRRWEEPYMTVSFLAFASTIIFRNLLQYVLPVSLVFLATGMLTLKGLRRQGRLGRLFGMVTIRDQPSSNTIQKIIAVKDAMQDLESCLQNMNVVLLKLRTIVLSGHPQVTTEVALVLLSIATVLVIVPFKYVLACVLFDQFTRELEFRKEMVMKFKALLRERWEMVPAAPVLVLPFVNEESTPPPTQEKQPPQKTNTDRSLSVAQLQSQIIFSHYFLDLYLKRVRKCQPELLVTGQATVPAMFVLGDSLVDVGNNNFLASVARANYLPYGIDLNFRPTGRFSNGMNFVDLLAQLLGISSPPPFADPTTWGTRILGGVNYASAAGGILDESGQHYGDRFSLSQQVVNLEGTLSQLRTMMSPQNFTDYLKKSLVVLVFGSNDYLNNYLMPNLYSSSFRYKPPEFANLLINQYARQLLTLYSLGLRKVFIAGVGPLGCIPNQRATAPPGRCVDSVNQILGTFNQGLRSLVDQLNQRSPGAIYVYGNTYRAVGDILNNPATYGINLLLDYIADDKRSFYEYQKRLMYCTGFSIADRACCGTGRNQGQITCLPLQNPCPNRSQYVFWDAFHPTQTANSILVRRAFYGPPTDAYPVNVQQMTLLP</sequence>
<dbReference type="Pfam" id="PF04842">
    <property type="entry name" value="DUF639"/>
    <property type="match status" value="1"/>
</dbReference>
<evidence type="ECO:0000313" key="3">
    <source>
        <dbReference type="EMBL" id="CAF2064028.1"/>
    </source>
</evidence>
<keyword evidence="2" id="KW-0812">Transmembrane</keyword>
<keyword evidence="2" id="KW-1133">Transmembrane helix</keyword>
<evidence type="ECO:0000256" key="2">
    <source>
        <dbReference type="SAM" id="Phobius"/>
    </source>
</evidence>
<protein>
    <submittedName>
        <fullName evidence="3">(rape) hypothetical protein</fullName>
    </submittedName>
</protein>